<keyword evidence="9" id="KW-1185">Reference proteome</keyword>
<dbReference type="InterPro" id="IPR002293">
    <property type="entry name" value="AA/rel_permease1"/>
</dbReference>
<evidence type="ECO:0000256" key="3">
    <source>
        <dbReference type="ARBA" id="ARBA00022692"/>
    </source>
</evidence>
<dbReference type="PANTHER" id="PTHR45649:SF2">
    <property type="entry name" value="ACID PERMEASE, PUTATIVE-RELATED"/>
    <property type="match status" value="1"/>
</dbReference>
<comment type="caution">
    <text evidence="8">The sequence shown here is derived from an EMBL/GenBank/DDBJ whole genome shotgun (WGS) entry which is preliminary data.</text>
</comment>
<feature type="transmembrane region" description="Helical" evidence="7">
    <location>
        <begin position="208"/>
        <end position="226"/>
    </location>
</feature>
<accession>A0ABR3QLL8</accession>
<keyword evidence="3 7" id="KW-0812">Transmembrane</keyword>
<proteinExistence type="predicted"/>
<evidence type="ECO:0000256" key="7">
    <source>
        <dbReference type="SAM" id="Phobius"/>
    </source>
</evidence>
<evidence type="ECO:0008006" key="10">
    <source>
        <dbReference type="Google" id="ProtNLM"/>
    </source>
</evidence>
<gene>
    <name evidence="8" type="ORF">SLS59_009516</name>
</gene>
<evidence type="ECO:0000256" key="1">
    <source>
        <dbReference type="ARBA" id="ARBA00004141"/>
    </source>
</evidence>
<feature type="transmembrane region" description="Helical" evidence="7">
    <location>
        <begin position="176"/>
        <end position="196"/>
    </location>
</feature>
<keyword evidence="5 7" id="KW-0472">Membrane</keyword>
<comment type="subcellular location">
    <subcellularLocation>
        <location evidence="1">Membrane</location>
        <topology evidence="1">Multi-pass membrane protein</topology>
    </subcellularLocation>
</comment>
<dbReference type="PANTHER" id="PTHR45649">
    <property type="entry name" value="AMINO-ACID PERMEASE BAT1"/>
    <property type="match status" value="1"/>
</dbReference>
<feature type="transmembrane region" description="Helical" evidence="7">
    <location>
        <begin position="82"/>
        <end position="102"/>
    </location>
</feature>
<evidence type="ECO:0000256" key="5">
    <source>
        <dbReference type="ARBA" id="ARBA00023136"/>
    </source>
</evidence>
<keyword evidence="2" id="KW-0813">Transport</keyword>
<keyword evidence="4 7" id="KW-1133">Transmembrane helix</keyword>
<feature type="region of interest" description="Disordered" evidence="6">
    <location>
        <begin position="1"/>
        <end position="22"/>
    </location>
</feature>
<dbReference type="EMBL" id="JAKIXB020000043">
    <property type="protein sequence ID" value="KAL1593046.1"/>
    <property type="molecule type" value="Genomic_DNA"/>
</dbReference>
<evidence type="ECO:0000313" key="8">
    <source>
        <dbReference type="EMBL" id="KAL1593046.1"/>
    </source>
</evidence>
<evidence type="ECO:0000256" key="4">
    <source>
        <dbReference type="ARBA" id="ARBA00022989"/>
    </source>
</evidence>
<dbReference type="Gene3D" id="1.20.1740.10">
    <property type="entry name" value="Amino acid/polyamine transporter I"/>
    <property type="match status" value="1"/>
</dbReference>
<dbReference type="Proteomes" id="UP001521222">
    <property type="component" value="Unassembled WGS sequence"/>
</dbReference>
<feature type="transmembrane region" description="Helical" evidence="7">
    <location>
        <begin position="53"/>
        <end position="76"/>
    </location>
</feature>
<dbReference type="Pfam" id="PF13520">
    <property type="entry name" value="AA_permease_2"/>
    <property type="match status" value="1"/>
</dbReference>
<evidence type="ECO:0000256" key="2">
    <source>
        <dbReference type="ARBA" id="ARBA00022448"/>
    </source>
</evidence>
<reference evidence="8 9" key="1">
    <citation type="submission" date="2024-02" db="EMBL/GenBank/DDBJ databases">
        <title>De novo assembly and annotation of 12 fungi associated with fruit tree decline syndrome in Ontario, Canada.</title>
        <authorList>
            <person name="Sulman M."/>
            <person name="Ellouze W."/>
            <person name="Ilyukhin E."/>
        </authorList>
    </citation>
    <scope>NUCLEOTIDE SEQUENCE [LARGE SCALE GENOMIC DNA]</scope>
    <source>
        <strain evidence="8 9">M97-236</strain>
    </source>
</reference>
<feature type="compositionally biased region" description="Polar residues" evidence="6">
    <location>
        <begin position="10"/>
        <end position="22"/>
    </location>
</feature>
<protein>
    <recommendedName>
        <fullName evidence="10">Amino acid transporter</fullName>
    </recommendedName>
</protein>
<evidence type="ECO:0000313" key="9">
    <source>
        <dbReference type="Proteomes" id="UP001521222"/>
    </source>
</evidence>
<name>A0ABR3QLL8_9PLEO</name>
<feature type="transmembrane region" description="Helical" evidence="7">
    <location>
        <begin position="136"/>
        <end position="156"/>
    </location>
</feature>
<organism evidence="8 9">
    <name type="scientific">Nothophoma quercina</name>
    <dbReference type="NCBI Taxonomy" id="749835"/>
    <lineage>
        <taxon>Eukaryota</taxon>
        <taxon>Fungi</taxon>
        <taxon>Dikarya</taxon>
        <taxon>Ascomycota</taxon>
        <taxon>Pezizomycotina</taxon>
        <taxon>Dothideomycetes</taxon>
        <taxon>Pleosporomycetidae</taxon>
        <taxon>Pleosporales</taxon>
        <taxon>Pleosporineae</taxon>
        <taxon>Didymellaceae</taxon>
        <taxon>Nothophoma</taxon>
    </lineage>
</organism>
<sequence>MLDPEPGAHATTQPHESEFQQNVVFSEKKGTATDQKDMHRMGKQQELRRNFRFVSIFGYSMVLMATWETILTTLIIPLTNGGTGGAIVMFLVTAVGMGFAIMSMAEMASMAPTSGGQYHWVSEFAPKKHQRFSSYLVGWLCVLGWQTGIASIAYLAGGQIQGLVILNNASYVPSRWHGTLLVIAVATFAILFNTLLARKLPLVEDIVLVLHLFGFFAVFVTMWVLGPRSSSKEVFGGFQDDAGWGSLGLSVLIGHLSPIFALLGADAGKILESRL</sequence>
<evidence type="ECO:0000256" key="6">
    <source>
        <dbReference type="SAM" id="MobiDB-lite"/>
    </source>
</evidence>
<feature type="transmembrane region" description="Helical" evidence="7">
    <location>
        <begin position="246"/>
        <end position="265"/>
    </location>
</feature>